<evidence type="ECO:0000256" key="5">
    <source>
        <dbReference type="ARBA" id="ARBA00023136"/>
    </source>
</evidence>
<sequence>MSEKEVAYSINLLLRQVGKDTLWYLPARVVPALAGLLAAGIYTRLFSLKDYGIYTLLGSLVGFANELCITWISNAGLRFYDEYERRRKSIEFFSTLVVTWKGIGLVAGLASYVFVFYYWPGWMKVWLLTYGAFLATSGSAIVFNLLRAQRKAAVYCLLQVIGSIIKIVLVVLLNAVTGLGAMTILLATALVNFVYVTVGFWVARVIPQVQLRSYSWQSTRRFWNYGGPLIGVGLSLWVLSLSDRYFIGLFRSPAEVGLYSIGYNLSSGMMQMVIWVQMLAAYPVIITTWNSLGQEAAEKFLARLVRYYWALTLPCAVLLACLARPVLAFLVSPSYLEGYRVFPWISAAMFFNGLALYANKVWELKRRTGVMLRAIVLAALINGLLNFILVPAYGYIAAAVTTTISYALYFVISFSLSRRVFCWRLEFLSLLYISLAAVVMAGIIIYFNQTVSAGIGAVLLIAGAGIAGYLTALYILEKLHRWLRKRIT</sequence>
<dbReference type="PANTHER" id="PTHR30250:SF11">
    <property type="entry name" value="O-ANTIGEN TRANSPORTER-RELATED"/>
    <property type="match status" value="1"/>
</dbReference>
<dbReference type="GO" id="GO:0015267">
    <property type="term" value="F:channel activity"/>
    <property type="evidence" value="ECO:0007669"/>
    <property type="project" value="InterPro"/>
</dbReference>
<feature type="transmembrane region" description="Helical" evidence="6">
    <location>
        <begin position="222"/>
        <end position="241"/>
    </location>
</feature>
<keyword evidence="5 6" id="KW-0472">Membrane</keyword>
<feature type="transmembrane region" description="Helical" evidence="6">
    <location>
        <begin position="153"/>
        <end position="173"/>
    </location>
</feature>
<dbReference type="InterPro" id="IPR050833">
    <property type="entry name" value="Poly_Biosynth_Transport"/>
</dbReference>
<feature type="transmembrane region" description="Helical" evidence="6">
    <location>
        <begin position="179"/>
        <end position="202"/>
    </location>
</feature>
<feature type="transmembrane region" description="Helical" evidence="6">
    <location>
        <begin position="453"/>
        <end position="476"/>
    </location>
</feature>
<dbReference type="EMBL" id="BDGJ01000125">
    <property type="protein sequence ID" value="GAW93301.1"/>
    <property type="molecule type" value="Genomic_DNA"/>
</dbReference>
<feature type="transmembrane region" description="Helical" evidence="6">
    <location>
        <begin position="341"/>
        <end position="358"/>
    </location>
</feature>
<evidence type="ECO:0000313" key="7">
    <source>
        <dbReference type="EMBL" id="GAW93301.1"/>
    </source>
</evidence>
<comment type="subcellular location">
    <subcellularLocation>
        <location evidence="1">Cell membrane</location>
        <topology evidence="1">Multi-pass membrane protein</topology>
    </subcellularLocation>
</comment>
<keyword evidence="4 6" id="KW-1133">Transmembrane helix</keyword>
<gene>
    <name evidence="7" type="ORF">KKC1_24380</name>
</gene>
<evidence type="ECO:0000256" key="4">
    <source>
        <dbReference type="ARBA" id="ARBA00022989"/>
    </source>
</evidence>
<feature type="transmembrane region" description="Helical" evidence="6">
    <location>
        <begin position="92"/>
        <end position="119"/>
    </location>
</feature>
<feature type="transmembrane region" description="Helical" evidence="6">
    <location>
        <begin position="395"/>
        <end position="416"/>
    </location>
</feature>
<reference evidence="8" key="1">
    <citation type="journal article" date="2017" name="Appl. Environ. Microbiol.">
        <title>Genomic Analysis of Calderihabitans maritimus KKC1, a Thermophilic, Hydrogenogenic, Carboxydotrophic Bacterium Isolated from Marine Sediment.</title>
        <authorList>
            <person name="Omae K."/>
            <person name="Yoneda Y."/>
            <person name="Fukuyama Y."/>
            <person name="Yoshida T."/>
            <person name="Sako Y."/>
        </authorList>
    </citation>
    <scope>NUCLEOTIDE SEQUENCE [LARGE SCALE GENOMIC DNA]</scope>
    <source>
        <strain evidence="8">KKC1</strain>
    </source>
</reference>
<evidence type="ECO:0000256" key="3">
    <source>
        <dbReference type="ARBA" id="ARBA00022692"/>
    </source>
</evidence>
<dbReference type="Proteomes" id="UP000197032">
    <property type="component" value="Unassembled WGS sequence"/>
</dbReference>
<organism evidence="7 8">
    <name type="scientific">Calderihabitans maritimus</name>
    <dbReference type="NCBI Taxonomy" id="1246530"/>
    <lineage>
        <taxon>Bacteria</taxon>
        <taxon>Bacillati</taxon>
        <taxon>Bacillota</taxon>
        <taxon>Clostridia</taxon>
        <taxon>Neomoorellales</taxon>
        <taxon>Calderihabitantaceae</taxon>
        <taxon>Calderihabitans</taxon>
    </lineage>
</organism>
<feature type="transmembrane region" description="Helical" evidence="6">
    <location>
        <begin position="370"/>
        <end position="389"/>
    </location>
</feature>
<name>A0A1Z5HVE3_9FIRM</name>
<dbReference type="AlphaFoldDB" id="A0A1Z5HVE3"/>
<dbReference type="GO" id="GO:0005886">
    <property type="term" value="C:plasma membrane"/>
    <property type="evidence" value="ECO:0007669"/>
    <property type="project" value="UniProtKB-SubCell"/>
</dbReference>
<protein>
    <submittedName>
        <fullName evidence="7">Polysaccharide biosynthesis protein</fullName>
    </submittedName>
</protein>
<comment type="caution">
    <text evidence="7">The sequence shown here is derived from an EMBL/GenBank/DDBJ whole genome shotgun (WGS) entry which is preliminary data.</text>
</comment>
<feature type="transmembrane region" description="Helical" evidence="6">
    <location>
        <begin position="51"/>
        <end position="72"/>
    </location>
</feature>
<evidence type="ECO:0000256" key="1">
    <source>
        <dbReference type="ARBA" id="ARBA00004651"/>
    </source>
</evidence>
<accession>A0A1Z5HVE3</accession>
<evidence type="ECO:0000256" key="6">
    <source>
        <dbReference type="SAM" id="Phobius"/>
    </source>
</evidence>
<dbReference type="PANTHER" id="PTHR30250">
    <property type="entry name" value="PST FAMILY PREDICTED COLANIC ACID TRANSPORTER"/>
    <property type="match status" value="1"/>
</dbReference>
<keyword evidence="2" id="KW-1003">Cell membrane</keyword>
<feature type="transmembrane region" description="Helical" evidence="6">
    <location>
        <begin position="125"/>
        <end position="146"/>
    </location>
</feature>
<feature type="transmembrane region" description="Helical" evidence="6">
    <location>
        <begin position="21"/>
        <end position="45"/>
    </location>
</feature>
<keyword evidence="3 6" id="KW-0812">Transmembrane</keyword>
<feature type="transmembrane region" description="Helical" evidence="6">
    <location>
        <begin position="261"/>
        <end position="286"/>
    </location>
</feature>
<feature type="transmembrane region" description="Helical" evidence="6">
    <location>
        <begin position="428"/>
        <end position="447"/>
    </location>
</feature>
<dbReference type="OrthoDB" id="371333at2"/>
<proteinExistence type="predicted"/>
<dbReference type="RefSeq" id="WP_088554462.1">
    <property type="nucleotide sequence ID" value="NZ_BDGJ01000125.1"/>
</dbReference>
<dbReference type="InterPro" id="IPR000425">
    <property type="entry name" value="MIP"/>
</dbReference>
<evidence type="ECO:0000256" key="2">
    <source>
        <dbReference type="ARBA" id="ARBA00022475"/>
    </source>
</evidence>
<dbReference type="Pfam" id="PF13440">
    <property type="entry name" value="Polysacc_synt_3"/>
    <property type="match status" value="1"/>
</dbReference>
<feature type="transmembrane region" description="Helical" evidence="6">
    <location>
        <begin position="307"/>
        <end position="329"/>
    </location>
</feature>
<evidence type="ECO:0000313" key="8">
    <source>
        <dbReference type="Proteomes" id="UP000197032"/>
    </source>
</evidence>
<keyword evidence="8" id="KW-1185">Reference proteome</keyword>
<dbReference type="PRINTS" id="PR00783">
    <property type="entry name" value="MINTRINSICP"/>
</dbReference>